<sequence>MEDSTSAVIHTYRGDELLLLSDGSVDISTPKGWSRFCASTRSNKTNPRCGLYRLAMGFAYYGRSRGGTVRFGICFESRLFSTHSREINMDTKTNNNSLSTDPSLPHPSNTYSWTRWVISPIVYTALFIKRLIGVEAVVEVTVETTAETIERVAEVVDKVARDLADALPDDSKIKDDFVMVEYISEEIEKDCLIVEKFIEKIDRMKEKVEEDMESTINQGKL</sequence>
<evidence type="ECO:0000313" key="1">
    <source>
        <dbReference type="EMBL" id="KAK1288523.1"/>
    </source>
</evidence>
<reference evidence="1" key="1">
    <citation type="journal article" date="2023" name="Nat. Commun.">
        <title>Diploid and tetraploid genomes of Acorus and the evolution of monocots.</title>
        <authorList>
            <person name="Ma L."/>
            <person name="Liu K.W."/>
            <person name="Li Z."/>
            <person name="Hsiao Y.Y."/>
            <person name="Qi Y."/>
            <person name="Fu T."/>
            <person name="Tang G.D."/>
            <person name="Zhang D."/>
            <person name="Sun W.H."/>
            <person name="Liu D.K."/>
            <person name="Li Y."/>
            <person name="Chen G.Z."/>
            <person name="Liu X.D."/>
            <person name="Liao X.Y."/>
            <person name="Jiang Y.T."/>
            <person name="Yu X."/>
            <person name="Hao Y."/>
            <person name="Huang J."/>
            <person name="Zhao X.W."/>
            <person name="Ke S."/>
            <person name="Chen Y.Y."/>
            <person name="Wu W.L."/>
            <person name="Hsu J.L."/>
            <person name="Lin Y.F."/>
            <person name="Huang M.D."/>
            <person name="Li C.Y."/>
            <person name="Huang L."/>
            <person name="Wang Z.W."/>
            <person name="Zhao X."/>
            <person name="Zhong W.Y."/>
            <person name="Peng D.H."/>
            <person name="Ahmad S."/>
            <person name="Lan S."/>
            <person name="Zhang J.S."/>
            <person name="Tsai W.C."/>
            <person name="Van de Peer Y."/>
            <person name="Liu Z.J."/>
        </authorList>
    </citation>
    <scope>NUCLEOTIDE SEQUENCE</scope>
    <source>
        <strain evidence="1">CP</strain>
    </source>
</reference>
<accession>A0AAV9CHB2</accession>
<protein>
    <submittedName>
        <fullName evidence="1">Uncharacterized protein</fullName>
    </submittedName>
</protein>
<dbReference type="PANTHER" id="PTHR33735:SF10">
    <property type="entry name" value="EXPRESSED PROTEIN"/>
    <property type="match status" value="1"/>
</dbReference>
<comment type="caution">
    <text evidence="1">The sequence shown here is derived from an EMBL/GenBank/DDBJ whole genome shotgun (WGS) entry which is preliminary data.</text>
</comment>
<dbReference type="EMBL" id="JAUJYO010000019">
    <property type="protein sequence ID" value="KAK1288523.1"/>
    <property type="molecule type" value="Genomic_DNA"/>
</dbReference>
<dbReference type="PANTHER" id="PTHR33735">
    <property type="entry name" value="EXPRESSED PROTEIN"/>
    <property type="match status" value="1"/>
</dbReference>
<organism evidence="1 2">
    <name type="scientific">Acorus calamus</name>
    <name type="common">Sweet flag</name>
    <dbReference type="NCBI Taxonomy" id="4465"/>
    <lineage>
        <taxon>Eukaryota</taxon>
        <taxon>Viridiplantae</taxon>
        <taxon>Streptophyta</taxon>
        <taxon>Embryophyta</taxon>
        <taxon>Tracheophyta</taxon>
        <taxon>Spermatophyta</taxon>
        <taxon>Magnoliopsida</taxon>
        <taxon>Liliopsida</taxon>
        <taxon>Acoraceae</taxon>
        <taxon>Acorus</taxon>
    </lineage>
</organism>
<gene>
    <name evidence="1" type="ORF">QJS10_CPB19g01568</name>
</gene>
<proteinExistence type="predicted"/>
<dbReference type="AlphaFoldDB" id="A0AAV9CHB2"/>
<name>A0AAV9CHB2_ACOCL</name>
<evidence type="ECO:0000313" key="2">
    <source>
        <dbReference type="Proteomes" id="UP001180020"/>
    </source>
</evidence>
<dbReference type="Proteomes" id="UP001180020">
    <property type="component" value="Unassembled WGS sequence"/>
</dbReference>
<keyword evidence="2" id="KW-1185">Reference proteome</keyword>
<reference evidence="1" key="2">
    <citation type="submission" date="2023-06" db="EMBL/GenBank/DDBJ databases">
        <authorList>
            <person name="Ma L."/>
            <person name="Liu K.-W."/>
            <person name="Li Z."/>
            <person name="Hsiao Y.-Y."/>
            <person name="Qi Y."/>
            <person name="Fu T."/>
            <person name="Tang G."/>
            <person name="Zhang D."/>
            <person name="Sun W.-H."/>
            <person name="Liu D.-K."/>
            <person name="Li Y."/>
            <person name="Chen G.-Z."/>
            <person name="Liu X.-D."/>
            <person name="Liao X.-Y."/>
            <person name="Jiang Y.-T."/>
            <person name="Yu X."/>
            <person name="Hao Y."/>
            <person name="Huang J."/>
            <person name="Zhao X.-W."/>
            <person name="Ke S."/>
            <person name="Chen Y.-Y."/>
            <person name="Wu W.-L."/>
            <person name="Hsu J.-L."/>
            <person name="Lin Y.-F."/>
            <person name="Huang M.-D."/>
            <person name="Li C.-Y."/>
            <person name="Huang L."/>
            <person name="Wang Z.-W."/>
            <person name="Zhao X."/>
            <person name="Zhong W.-Y."/>
            <person name="Peng D.-H."/>
            <person name="Ahmad S."/>
            <person name="Lan S."/>
            <person name="Zhang J.-S."/>
            <person name="Tsai W.-C."/>
            <person name="Van De Peer Y."/>
            <person name="Liu Z.-J."/>
        </authorList>
    </citation>
    <scope>NUCLEOTIDE SEQUENCE</scope>
    <source>
        <strain evidence="1">CP</strain>
        <tissue evidence="1">Leaves</tissue>
    </source>
</reference>